<name>A0AA47NE08_MERPO</name>
<sequence length="130" mass="14833">MCEEVNVEAVLKQKWLRTTKRHFGYEAPVHTVHSSRDDQNLGQVNDKFGVLLNMAKEELLEHCQTLSTALTHDGQPDGRELAVEMLNFVPQYLLLKGTYLKLIQIYLRFTVVQELLSGLSIISINHVVSQ</sequence>
<evidence type="ECO:0000313" key="1">
    <source>
        <dbReference type="EMBL" id="KAK0156579.1"/>
    </source>
</evidence>
<keyword evidence="2" id="KW-1185">Reference proteome</keyword>
<protein>
    <submittedName>
        <fullName evidence="1">Uncharacterized protein</fullName>
    </submittedName>
</protein>
<evidence type="ECO:0000313" key="2">
    <source>
        <dbReference type="Proteomes" id="UP001174136"/>
    </source>
</evidence>
<organism evidence="1 2">
    <name type="scientific">Merluccius polli</name>
    <name type="common">Benguela hake</name>
    <name type="synonym">Merluccius cadenati</name>
    <dbReference type="NCBI Taxonomy" id="89951"/>
    <lineage>
        <taxon>Eukaryota</taxon>
        <taxon>Metazoa</taxon>
        <taxon>Chordata</taxon>
        <taxon>Craniata</taxon>
        <taxon>Vertebrata</taxon>
        <taxon>Euteleostomi</taxon>
        <taxon>Actinopterygii</taxon>
        <taxon>Neopterygii</taxon>
        <taxon>Teleostei</taxon>
        <taxon>Neoteleostei</taxon>
        <taxon>Acanthomorphata</taxon>
        <taxon>Zeiogadaria</taxon>
        <taxon>Gadariae</taxon>
        <taxon>Gadiformes</taxon>
        <taxon>Gadoidei</taxon>
        <taxon>Merlucciidae</taxon>
        <taxon>Merluccius</taxon>
    </lineage>
</organism>
<reference evidence="1" key="1">
    <citation type="journal article" date="2023" name="Front. Mar. Sci.">
        <title>A new Merluccius polli reference genome to investigate the effects of global change in West African waters.</title>
        <authorList>
            <person name="Mateo J.L."/>
            <person name="Blanco-Fernandez C."/>
            <person name="Garcia-Vazquez E."/>
            <person name="Machado-Schiaffino G."/>
        </authorList>
    </citation>
    <scope>NUCLEOTIDE SEQUENCE</scope>
    <source>
        <strain evidence="1">C29</strain>
        <tissue evidence="1">Fin</tissue>
    </source>
</reference>
<dbReference type="Proteomes" id="UP001174136">
    <property type="component" value="Unassembled WGS sequence"/>
</dbReference>
<proteinExistence type="predicted"/>
<dbReference type="AlphaFoldDB" id="A0AA47NE08"/>
<gene>
    <name evidence="1" type="ORF">N1851_000011</name>
</gene>
<comment type="caution">
    <text evidence="1">The sequence shown here is derived from an EMBL/GenBank/DDBJ whole genome shotgun (WGS) entry which is preliminary data.</text>
</comment>
<dbReference type="EMBL" id="JAOPHQ010000001">
    <property type="protein sequence ID" value="KAK0156579.1"/>
    <property type="molecule type" value="Genomic_DNA"/>
</dbReference>
<accession>A0AA47NE08</accession>